<evidence type="ECO:0000313" key="1">
    <source>
        <dbReference type="EMBL" id="TIA87630.1"/>
    </source>
</evidence>
<keyword evidence="2" id="KW-1185">Reference proteome</keyword>
<accession>A0A4T0FI36</accession>
<protein>
    <submittedName>
        <fullName evidence="1">Uncharacterized protein</fullName>
    </submittedName>
</protein>
<proteinExistence type="predicted"/>
<dbReference type="Proteomes" id="UP000310189">
    <property type="component" value="Unassembled WGS sequence"/>
</dbReference>
<evidence type="ECO:0000313" key="2">
    <source>
        <dbReference type="Proteomes" id="UP000310189"/>
    </source>
</evidence>
<dbReference type="AlphaFoldDB" id="A0A4T0FI36"/>
<dbReference type="EMBL" id="SPNW01000051">
    <property type="protein sequence ID" value="TIA87630.1"/>
    <property type="molecule type" value="Genomic_DNA"/>
</dbReference>
<comment type="caution">
    <text evidence="1">The sequence shown here is derived from an EMBL/GenBank/DDBJ whole genome shotgun (WGS) entry which is preliminary data.</text>
</comment>
<reference evidence="1 2" key="1">
    <citation type="submission" date="2019-03" db="EMBL/GenBank/DDBJ databases">
        <title>Sequencing 23 genomes of Wallemia ichthyophaga.</title>
        <authorList>
            <person name="Gostincar C."/>
        </authorList>
    </citation>
    <scope>NUCLEOTIDE SEQUENCE [LARGE SCALE GENOMIC DNA]</scope>
    <source>
        <strain evidence="1 2">EXF-5753</strain>
    </source>
</reference>
<sequence>MNTIDYQIPDLGSIKYKLDFIAEVNILTLSEVPLPLCEYSYYTLNDKLVETLRGGCKYNRILSFNRKIDNYCLTRGEGAFNLNVNASKAINNFYTGREGRIVKGEDYYKIDTDSTNIKLIGRLPKLPALATSRRSLEGASQSQYLRYYLNDVRLPTFRSNIADAFNWLNITLLRFSEARYSARVKRIIEEYTPPVSVSDKDSDIVTDLALHQWRGGLLDSDEVYSYLRKLPNDAPIFIQIKGFSHAPSAWKDYKDYKRFHSHKDTPTQTIVCCGGKFAVCDEYSINAFKR</sequence>
<organism evidence="1 2">
    <name type="scientific">Wallemia hederae</name>
    <dbReference type="NCBI Taxonomy" id="1540922"/>
    <lineage>
        <taxon>Eukaryota</taxon>
        <taxon>Fungi</taxon>
        <taxon>Dikarya</taxon>
        <taxon>Basidiomycota</taxon>
        <taxon>Wallemiomycotina</taxon>
        <taxon>Wallemiomycetes</taxon>
        <taxon>Wallemiales</taxon>
        <taxon>Wallemiaceae</taxon>
        <taxon>Wallemia</taxon>
    </lineage>
</organism>
<dbReference type="OrthoDB" id="10327612at2759"/>
<gene>
    <name evidence="1" type="ORF">E3P99_03060</name>
</gene>
<name>A0A4T0FI36_9BASI</name>